<accession>A0A6J8E3Y7</accession>
<gene>
    <name evidence="3" type="ORF">MCOR_47581</name>
</gene>
<dbReference type="AlphaFoldDB" id="A0A6J8E3Y7"/>
<feature type="compositionally biased region" description="Basic residues" evidence="2">
    <location>
        <begin position="392"/>
        <end position="404"/>
    </location>
</feature>
<dbReference type="Proteomes" id="UP000507470">
    <property type="component" value="Unassembled WGS sequence"/>
</dbReference>
<proteinExistence type="predicted"/>
<evidence type="ECO:0000313" key="4">
    <source>
        <dbReference type="Proteomes" id="UP000507470"/>
    </source>
</evidence>
<evidence type="ECO:0000313" key="3">
    <source>
        <dbReference type="EMBL" id="CAC5414836.1"/>
    </source>
</evidence>
<sequence>MTINNVIKITDDNVIVEVSSMQHAGLILRIMKINLVVTEQNRRTVSLSPHRLKIEMTKKGEVREQLALYFYEAILNEAVSEFTLEALDNIEANKKAAEEKETDIKKELKADNLKGVNEEDNVMNLKGWKNIENEMKAAEKQEAFKKTTGPVFTKISQLKIAENPYKDAEGYIHKNLVQNSELFGTFGEQTDTDKHMKKGQMKKEQNRLKKRAKEEEKIMKKQLKMIDTMMEHYSKDDKDQWKKELKREQMTNMDRRVKRILEKGVKTKEKEKVKVEMTTNAKNADITKERQSNLKKIKLKKESEKEEEKKTDFFRESKKQQNKEIRKAVNDIEKKEEKTELQTDINDNAEEGRKCVKRESIDSRPRGEGGDEEKVRVHKKDNKCQQCTERLKKNKRREKYRFIKKGGNEGKMVSERNRKTVRLKEKERERAN</sequence>
<reference evidence="3 4" key="1">
    <citation type="submission" date="2020-06" db="EMBL/GenBank/DDBJ databases">
        <authorList>
            <person name="Li R."/>
            <person name="Bekaert M."/>
        </authorList>
    </citation>
    <scope>NUCLEOTIDE SEQUENCE [LARGE SCALE GENOMIC DNA]</scope>
    <source>
        <strain evidence="4">wild</strain>
    </source>
</reference>
<feature type="compositionally biased region" description="Basic and acidic residues" evidence="2">
    <location>
        <begin position="406"/>
        <end position="432"/>
    </location>
</feature>
<evidence type="ECO:0000256" key="1">
    <source>
        <dbReference type="SAM" id="Coils"/>
    </source>
</evidence>
<protein>
    <submittedName>
        <fullName evidence="3">Uncharacterized protein</fullName>
    </submittedName>
</protein>
<feature type="compositionally biased region" description="Basic and acidic residues" evidence="2">
    <location>
        <begin position="350"/>
        <end position="375"/>
    </location>
</feature>
<feature type="coiled-coil region" evidence="1">
    <location>
        <begin position="80"/>
        <end position="107"/>
    </location>
</feature>
<dbReference type="EMBL" id="CACVKT020008353">
    <property type="protein sequence ID" value="CAC5414836.1"/>
    <property type="molecule type" value="Genomic_DNA"/>
</dbReference>
<feature type="region of interest" description="Disordered" evidence="2">
    <location>
        <begin position="300"/>
        <end position="432"/>
    </location>
</feature>
<evidence type="ECO:0000256" key="2">
    <source>
        <dbReference type="SAM" id="MobiDB-lite"/>
    </source>
</evidence>
<organism evidence="3 4">
    <name type="scientific">Mytilus coruscus</name>
    <name type="common">Sea mussel</name>
    <dbReference type="NCBI Taxonomy" id="42192"/>
    <lineage>
        <taxon>Eukaryota</taxon>
        <taxon>Metazoa</taxon>
        <taxon>Spiralia</taxon>
        <taxon>Lophotrochozoa</taxon>
        <taxon>Mollusca</taxon>
        <taxon>Bivalvia</taxon>
        <taxon>Autobranchia</taxon>
        <taxon>Pteriomorphia</taxon>
        <taxon>Mytilida</taxon>
        <taxon>Mytiloidea</taxon>
        <taxon>Mytilidae</taxon>
        <taxon>Mytilinae</taxon>
        <taxon>Mytilus</taxon>
    </lineage>
</organism>
<keyword evidence="4" id="KW-1185">Reference proteome</keyword>
<feature type="compositionally biased region" description="Basic and acidic residues" evidence="2">
    <location>
        <begin position="300"/>
        <end position="341"/>
    </location>
</feature>
<name>A0A6J8E3Y7_MYTCO</name>
<keyword evidence="1" id="KW-0175">Coiled coil</keyword>